<feature type="transmembrane region" description="Helical" evidence="6">
    <location>
        <begin position="56"/>
        <end position="76"/>
    </location>
</feature>
<keyword evidence="4 6" id="KW-1133">Transmembrane helix</keyword>
<dbReference type="GO" id="GO:0005886">
    <property type="term" value="C:plasma membrane"/>
    <property type="evidence" value="ECO:0007669"/>
    <property type="project" value="UniProtKB-SubCell"/>
</dbReference>
<feature type="domain" description="ABC3 transporter permease C-terminal" evidence="7">
    <location>
        <begin position="62"/>
        <end position="173"/>
    </location>
</feature>
<dbReference type="PANTHER" id="PTHR46795">
    <property type="entry name" value="ABC TRANSPORTER PERMEASE-RELATED-RELATED"/>
    <property type="match status" value="1"/>
</dbReference>
<dbReference type="EMBL" id="JANKAS010000006">
    <property type="protein sequence ID" value="MCR1898919.1"/>
    <property type="molecule type" value="Genomic_DNA"/>
</dbReference>
<dbReference type="InterPro" id="IPR003838">
    <property type="entry name" value="ABC3_permease_C"/>
</dbReference>
<organism evidence="8 9">
    <name type="scientific">Irregularibacter muris</name>
    <dbReference type="NCBI Taxonomy" id="1796619"/>
    <lineage>
        <taxon>Bacteria</taxon>
        <taxon>Bacillati</taxon>
        <taxon>Bacillota</taxon>
        <taxon>Clostridia</taxon>
        <taxon>Eubacteriales</taxon>
        <taxon>Eubacteriaceae</taxon>
        <taxon>Irregularibacter</taxon>
    </lineage>
</organism>
<feature type="transmembrane region" description="Helical" evidence="6">
    <location>
        <begin position="21"/>
        <end position="44"/>
    </location>
</feature>
<dbReference type="AlphaFoldDB" id="A0AAE3L2N9"/>
<comment type="subcellular location">
    <subcellularLocation>
        <location evidence="1 6">Cell membrane</location>
        <topology evidence="1 6">Multi-pass membrane protein</topology>
    </subcellularLocation>
</comment>
<accession>A0AAE3L2N9</accession>
<feature type="transmembrane region" description="Helical" evidence="6">
    <location>
        <begin position="585"/>
        <end position="607"/>
    </location>
</feature>
<evidence type="ECO:0000313" key="8">
    <source>
        <dbReference type="EMBL" id="MCR1898919.1"/>
    </source>
</evidence>
<comment type="caution">
    <text evidence="8">The sequence shown here is derived from an EMBL/GenBank/DDBJ whole genome shotgun (WGS) entry which is preliminary data.</text>
</comment>
<dbReference type="InterPro" id="IPR052536">
    <property type="entry name" value="ABC-4_Integral_Memb_Prot"/>
</dbReference>
<name>A0AAE3L2N9_9FIRM</name>
<evidence type="ECO:0000256" key="6">
    <source>
        <dbReference type="PIRNR" id="PIRNR018968"/>
    </source>
</evidence>
<dbReference type="InterPro" id="IPR027022">
    <property type="entry name" value="ABC_permease_BceB-typ"/>
</dbReference>
<dbReference type="PANTHER" id="PTHR46795:SF3">
    <property type="entry name" value="ABC TRANSPORTER PERMEASE"/>
    <property type="match status" value="1"/>
</dbReference>
<evidence type="ECO:0000256" key="5">
    <source>
        <dbReference type="ARBA" id="ARBA00023136"/>
    </source>
</evidence>
<feature type="domain" description="ABC3 transporter permease C-terminal" evidence="7">
    <location>
        <begin position="535"/>
        <end position="646"/>
    </location>
</feature>
<feature type="transmembrane region" description="Helical" evidence="6">
    <location>
        <begin position="199"/>
        <end position="217"/>
    </location>
</feature>
<keyword evidence="6" id="KW-0813">Transport</keyword>
<feature type="transmembrane region" description="Helical" evidence="6">
    <location>
        <begin position="619"/>
        <end position="640"/>
    </location>
</feature>
<keyword evidence="2 6" id="KW-1003">Cell membrane</keyword>
<comment type="similarity">
    <text evidence="6">Belongs to the ABC-4 integral membrane protein family.</text>
</comment>
<feature type="transmembrane region" description="Helical" evidence="6">
    <location>
        <begin position="527"/>
        <end position="551"/>
    </location>
</feature>
<keyword evidence="3 6" id="KW-0812">Transmembrane</keyword>
<protein>
    <submittedName>
        <fullName evidence="8">ABC transporter permease</fullName>
    </submittedName>
</protein>
<evidence type="ECO:0000313" key="9">
    <source>
        <dbReference type="Proteomes" id="UP001205748"/>
    </source>
</evidence>
<feature type="transmembrane region" description="Helical" evidence="6">
    <location>
        <begin position="151"/>
        <end position="178"/>
    </location>
</feature>
<dbReference type="PIRSF" id="PIRSF018968">
    <property type="entry name" value="ABC_permease_BceB"/>
    <property type="match status" value="1"/>
</dbReference>
<feature type="transmembrane region" description="Helical" evidence="6">
    <location>
        <begin position="106"/>
        <end position="139"/>
    </location>
</feature>
<keyword evidence="9" id="KW-1185">Reference proteome</keyword>
<sequence>MSKSFYIKLAWNNIKKNSKSYIPYILTCIGMIIMFYNMCYLLIAKEIGYDDASLRSILGFGTIVTGVFAFIFLSYTNRFLIRQRKKEFGLFNILGMEKRHISRVMLLETLMISTISLVIGVLGGIAISKLLALLLLRIINFDVVFGFEIPINAVLITMGVFILTFTINLIYNILQVHLSKPIELLRGGNVGEKEPKTKWLSAIIGVISLGIGYYLALTIESPLAALSRFFIAVILVILGTHNLFKAGSIALLKSLRKNKNYYYKTNHFISVSGMIYRMKQNAAGLANICILSTAVILTLSTTVSLYVGVEDVLRARYPRNITISGDNISNKDIQEIEDIINQQVAKANLTKEDVYSQRNMSFLTSQEGEKFNIAKEYAGENLALLVFLTVDNYNEIEDQDVSLEEGEAFVYELNGKIPGDKIVLNNFELNIKERLDSFEYEGESTAIIADSHYIVVDSLETIEKIYRSLEDSEDVPELSYYHGFDINADSETQINLTASLKSALDNTEFDLLVEDVEGSRTGFYSTYGGLLFLGIFIGLLFILATVLIIYYKQIAEGFDDKDRFEIMQKVGMSHREIKKAIHSQILTVFFLPLVTAVIHIAIAFPMVTKLLLLFGLTNTPLFAICTAATIIVFVFFYTIIYSMTARTYYKIVQ</sequence>
<evidence type="ECO:0000256" key="1">
    <source>
        <dbReference type="ARBA" id="ARBA00004651"/>
    </source>
</evidence>
<dbReference type="RefSeq" id="WP_257530741.1">
    <property type="nucleotide sequence ID" value="NZ_JANKAS010000006.1"/>
</dbReference>
<evidence type="ECO:0000256" key="2">
    <source>
        <dbReference type="ARBA" id="ARBA00022475"/>
    </source>
</evidence>
<dbReference type="Proteomes" id="UP001205748">
    <property type="component" value="Unassembled WGS sequence"/>
</dbReference>
<gene>
    <name evidence="8" type="ORF">NSA47_07970</name>
</gene>
<proteinExistence type="inferred from homology"/>
<dbReference type="Pfam" id="PF02687">
    <property type="entry name" value="FtsX"/>
    <property type="match status" value="2"/>
</dbReference>
<dbReference type="GO" id="GO:0055085">
    <property type="term" value="P:transmembrane transport"/>
    <property type="evidence" value="ECO:0007669"/>
    <property type="project" value="UniProtKB-UniRule"/>
</dbReference>
<feature type="transmembrane region" description="Helical" evidence="6">
    <location>
        <begin position="229"/>
        <end position="252"/>
    </location>
</feature>
<evidence type="ECO:0000259" key="7">
    <source>
        <dbReference type="Pfam" id="PF02687"/>
    </source>
</evidence>
<evidence type="ECO:0000256" key="4">
    <source>
        <dbReference type="ARBA" id="ARBA00022989"/>
    </source>
</evidence>
<reference evidence="8" key="1">
    <citation type="submission" date="2022-07" db="EMBL/GenBank/DDBJ databases">
        <title>Enhanced cultured diversity of the mouse gut microbiota enables custom-made synthetic communities.</title>
        <authorList>
            <person name="Afrizal A."/>
        </authorList>
    </citation>
    <scope>NUCLEOTIDE SEQUENCE</scope>
    <source>
        <strain evidence="8">DSM 28593</strain>
    </source>
</reference>
<keyword evidence="5 6" id="KW-0472">Membrane</keyword>
<feature type="transmembrane region" description="Helical" evidence="6">
    <location>
        <begin position="284"/>
        <end position="309"/>
    </location>
</feature>
<evidence type="ECO:0000256" key="3">
    <source>
        <dbReference type="ARBA" id="ARBA00022692"/>
    </source>
</evidence>